<dbReference type="PANTHER" id="PTHR35023">
    <property type="entry name" value="CHELATASE-RELATED"/>
    <property type="match status" value="1"/>
</dbReference>
<dbReference type="PANTHER" id="PTHR35023:SF1">
    <property type="entry name" value="MG-PROTOPORPHYRIN IX CHELATASE"/>
    <property type="match status" value="1"/>
</dbReference>
<name>A0ABM6U3L8_FUSVA</name>
<dbReference type="PROSITE" id="PS50234">
    <property type="entry name" value="VWFA"/>
    <property type="match status" value="1"/>
</dbReference>
<evidence type="ECO:0000256" key="1">
    <source>
        <dbReference type="ARBA" id="ARBA00005799"/>
    </source>
</evidence>
<feature type="domain" description="VWFA" evidence="4">
    <location>
        <begin position="451"/>
        <end position="632"/>
    </location>
</feature>
<evidence type="ECO:0000256" key="2">
    <source>
        <dbReference type="SAM" id="Coils"/>
    </source>
</evidence>
<dbReference type="SMART" id="SM00327">
    <property type="entry name" value="VWA"/>
    <property type="match status" value="1"/>
</dbReference>
<feature type="coiled-coil region" evidence="2">
    <location>
        <begin position="192"/>
        <end position="219"/>
    </location>
</feature>
<protein>
    <submittedName>
        <fullName evidence="5">VWA domain-containing protein</fullName>
    </submittedName>
</protein>
<gene>
    <name evidence="5" type="ORF">C4N18_06710</name>
</gene>
<reference evidence="6" key="1">
    <citation type="journal article" date="2018" name="MSphere">
        <title>Fusobacterium Genomics Using MinION and Illumina Sequencing Enables Genome Completion and Correction.</title>
        <authorList>
            <person name="Todd S.M."/>
            <person name="Settlage R.E."/>
            <person name="Lahmers K.K."/>
            <person name="Slade D.J."/>
        </authorList>
    </citation>
    <scope>NUCLEOTIDE SEQUENCE [LARGE SCALE GENOMIC DNA]</scope>
    <source>
        <strain evidence="6">ATCC 27725</strain>
    </source>
</reference>
<dbReference type="InterPro" id="IPR027417">
    <property type="entry name" value="P-loop_NTPase"/>
</dbReference>
<evidence type="ECO:0000313" key="5">
    <source>
        <dbReference type="EMBL" id="AVQ30916.1"/>
    </source>
</evidence>
<accession>A0ABM6U3L8</accession>
<dbReference type="InterPro" id="IPR002035">
    <property type="entry name" value="VWF_A"/>
</dbReference>
<evidence type="ECO:0000256" key="3">
    <source>
        <dbReference type="SAM" id="MobiDB-lite"/>
    </source>
</evidence>
<sequence>MIFPFVAVEGQEKIKKALLLNIVNKRIGGVLINGEKGTAKSTLVRGLGELFSEIKVINLPLNITEDNLVGSIDIEKTMKSGKKVFQEGLLKKCHNNILYVDEINLLGDSIVSSILEVASREINYVERDGVSFSHECKFLLIGTMNPEEGDLRPQLLDKFGLYVNAAGTEDILERVKVIKKRLEYENNPIKFCEKYKEEEEILKEKVEHAKERIEKIKVSDQIMNIAVKIVEEANTVGNRAEIILVETAKSLAALDGRSYLNIDDLKEAAVFVLPHRTNQKHESTSQSKGNELEDKNQETEEEKNNSEDNITQEKEVPEEPNKENFDNGNDSENIEESDRDEKKNKNNENAESEEEFGIGEIFKVKDILIDDVHDTRKRAGTGKRCKTKSGSLQGRYIKSTLPKGKIRDFAFDATIRAAAPYQKKNKENNLMINIKKEHIRVKVREKRTGASILFVVDSSGSMGVKKRMEAVKGAVMSLLKDAYEKRDRVGMVSFRRDKAEELLPITRSIDLAQKKLEKLATGGKTPLAEGIAKAYTIIKNEMRKDKEVVPLIVFLSDGKGNFSASGKDPVKESLEMAEKIKNEGIRAIVIDTEEGFIKLEMAKTLSEAMKAEYYKLENLRSEDMLKLIKDNI</sequence>
<dbReference type="GeneID" id="77467680"/>
<dbReference type="InterPro" id="IPR052989">
    <property type="entry name" value="Mg-chelatase_DI-like"/>
</dbReference>
<dbReference type="InterPro" id="IPR011704">
    <property type="entry name" value="ATPase_dyneun-rel_AAA"/>
</dbReference>
<dbReference type="InterPro" id="IPR036465">
    <property type="entry name" value="vWFA_dom_sf"/>
</dbReference>
<dbReference type="InterPro" id="IPR003593">
    <property type="entry name" value="AAA+_ATPase"/>
</dbReference>
<feature type="compositionally biased region" description="Basic and acidic residues" evidence="3">
    <location>
        <begin position="290"/>
        <end position="325"/>
    </location>
</feature>
<evidence type="ECO:0000259" key="4">
    <source>
        <dbReference type="PROSITE" id="PS50234"/>
    </source>
</evidence>
<dbReference type="SMART" id="SM00382">
    <property type="entry name" value="AAA"/>
    <property type="match status" value="1"/>
</dbReference>
<dbReference type="RefSeq" id="WP_005949909.1">
    <property type="nucleotide sequence ID" value="NZ_CP028103.1"/>
</dbReference>
<dbReference type="SUPFAM" id="SSF52540">
    <property type="entry name" value="P-loop containing nucleoside triphosphate hydrolases"/>
    <property type="match status" value="1"/>
</dbReference>
<dbReference type="Gene3D" id="3.40.50.300">
    <property type="entry name" value="P-loop containing nucleotide triphosphate hydrolases"/>
    <property type="match status" value="1"/>
</dbReference>
<feature type="compositionally biased region" description="Basic and acidic residues" evidence="3">
    <location>
        <begin position="339"/>
        <end position="348"/>
    </location>
</feature>
<dbReference type="InterPro" id="IPR041628">
    <property type="entry name" value="ChlI/MoxR_AAA_lid"/>
</dbReference>
<proteinExistence type="inferred from homology"/>
<dbReference type="Gene3D" id="1.10.8.80">
    <property type="entry name" value="Magnesium chelatase subunit I, C-Terminal domain"/>
    <property type="match status" value="1"/>
</dbReference>
<dbReference type="Pfam" id="PF13519">
    <property type="entry name" value="VWA_2"/>
    <property type="match status" value="1"/>
</dbReference>
<comment type="similarity">
    <text evidence="1">Belongs to the Mg-chelatase subunits D/I family.</text>
</comment>
<dbReference type="EMBL" id="CP028103">
    <property type="protein sequence ID" value="AVQ30916.1"/>
    <property type="molecule type" value="Genomic_DNA"/>
</dbReference>
<feature type="region of interest" description="Disordered" evidence="3">
    <location>
        <begin position="276"/>
        <end position="354"/>
    </location>
</feature>
<keyword evidence="6" id="KW-1185">Reference proteome</keyword>
<dbReference type="Pfam" id="PF17863">
    <property type="entry name" value="AAA_lid_2"/>
    <property type="match status" value="1"/>
</dbReference>
<dbReference type="Pfam" id="PF07728">
    <property type="entry name" value="AAA_5"/>
    <property type="match status" value="1"/>
</dbReference>
<dbReference type="CDD" id="cd01451">
    <property type="entry name" value="vWA_Magnesium_chelatase"/>
    <property type="match status" value="1"/>
</dbReference>
<keyword evidence="2" id="KW-0175">Coiled coil</keyword>
<evidence type="ECO:0000313" key="6">
    <source>
        <dbReference type="Proteomes" id="UP000241238"/>
    </source>
</evidence>
<dbReference type="InterPro" id="IPR041702">
    <property type="entry name" value="BchD/ChlD_VWA"/>
</dbReference>
<organism evidence="5 6">
    <name type="scientific">Fusobacterium varium ATCC 27725</name>
    <dbReference type="NCBI Taxonomy" id="469618"/>
    <lineage>
        <taxon>Bacteria</taxon>
        <taxon>Fusobacteriati</taxon>
        <taxon>Fusobacteriota</taxon>
        <taxon>Fusobacteriia</taxon>
        <taxon>Fusobacteriales</taxon>
        <taxon>Fusobacteriaceae</taxon>
        <taxon>Fusobacterium</taxon>
    </lineage>
</organism>
<dbReference type="Gene3D" id="3.40.50.410">
    <property type="entry name" value="von Willebrand factor, type A domain"/>
    <property type="match status" value="1"/>
</dbReference>
<dbReference type="CDD" id="cd00009">
    <property type="entry name" value="AAA"/>
    <property type="match status" value="1"/>
</dbReference>
<dbReference type="Proteomes" id="UP000241238">
    <property type="component" value="Chromosome"/>
</dbReference>
<dbReference type="SUPFAM" id="SSF53300">
    <property type="entry name" value="vWA-like"/>
    <property type="match status" value="1"/>
</dbReference>